<dbReference type="Pfam" id="PF14559">
    <property type="entry name" value="TPR_19"/>
    <property type="match status" value="1"/>
</dbReference>
<dbReference type="PROSITE" id="PS50005">
    <property type="entry name" value="TPR"/>
    <property type="match status" value="1"/>
</dbReference>
<dbReference type="Gene3D" id="1.25.40.10">
    <property type="entry name" value="Tetratricopeptide repeat domain"/>
    <property type="match status" value="2"/>
</dbReference>
<keyword evidence="5" id="KW-1185">Reference proteome</keyword>
<name>A0ABS3Q5M7_9GAMM</name>
<evidence type="ECO:0000313" key="5">
    <source>
        <dbReference type="Proteomes" id="UP000664835"/>
    </source>
</evidence>
<dbReference type="InterPro" id="IPR019734">
    <property type="entry name" value="TPR_rpt"/>
</dbReference>
<accession>A0ABS3Q5M7</accession>
<evidence type="ECO:0000256" key="1">
    <source>
        <dbReference type="PROSITE-ProRule" id="PRU00339"/>
    </source>
</evidence>
<sequence>MSVLLDALKKAAEEKNKHTLESEKSQALKLSAEDSKEPSLLTSSEDSQDMKVSSDKTLKTLDESLPKASNLDLDEIVDDFSEETVVPISTLKPSVLNQNDEMLESREQQSSAIKLKFSAPEVTSIDRSDVEVEVPDVPEQFAELERGVLKVTAENNEESDLQKGDPSSNPSDNAVEQTVEKRNEGDEGSYQWSLDQIPAYVPVPGQLKTRPEHVDVEQSSSVEERDKINSEQGSEKLANNSILTKNAHATPYGFRKSILTNPKIILSLISITVFMLVGIYTAYYYQQENERLEASFDRYKIDPIKINLPENTVIEPEVKPVDADSQNVKTLGDESKNAVANVEIDDQNTVEVPLAKIESEPEMAKLKTVSQVSASKKAAVTEKPKINSLKTSDKVLVMDTAISTIIQPKPQAVKAQITKSKALTQEQNALAEGYGFYQEGDWKSARDVFAKVLESEPKNLKAKLGFAATQNYLGNPEDALAVYQDILKENPGNSYALEAVAEIANTVLELNSEWMQQLLELAQKYPKSAVLQNALGNVYAKQENWFKAQQQYFSAVAIKDSEPTYLMNLAVSLDHLGKYLLAEDYYKKALIYQKNGTAVDQDVIKQRLLVLRQFRNMEP</sequence>
<keyword evidence="3" id="KW-1133">Transmembrane helix</keyword>
<feature type="compositionally biased region" description="Basic and acidic residues" evidence="2">
    <location>
        <begin position="211"/>
        <end position="229"/>
    </location>
</feature>
<reference evidence="4 5" key="1">
    <citation type="submission" date="2021-03" db="EMBL/GenBank/DDBJ databases">
        <title>Thiomicrorhabdus sp.nov.,novel sulfur-oxidizing bacteria isolated from coastal sediment.</title>
        <authorList>
            <person name="Liu X."/>
        </authorList>
    </citation>
    <scope>NUCLEOTIDE SEQUENCE [LARGE SCALE GENOMIC DNA]</scope>
    <source>
        <strain evidence="4 5">6S2-11</strain>
    </source>
</reference>
<feature type="repeat" description="TPR" evidence="1">
    <location>
        <begin position="426"/>
        <end position="459"/>
    </location>
</feature>
<keyword evidence="1" id="KW-0802">TPR repeat</keyword>
<evidence type="ECO:0000313" key="4">
    <source>
        <dbReference type="EMBL" id="MBO1927160.1"/>
    </source>
</evidence>
<feature type="compositionally biased region" description="Polar residues" evidence="2">
    <location>
        <begin position="165"/>
        <end position="176"/>
    </location>
</feature>
<dbReference type="Pfam" id="PF13432">
    <property type="entry name" value="TPR_16"/>
    <property type="match status" value="1"/>
</dbReference>
<protein>
    <submittedName>
        <fullName evidence="4">Tetratricopeptide repeat protein</fullName>
    </submittedName>
</protein>
<comment type="caution">
    <text evidence="4">The sequence shown here is derived from an EMBL/GenBank/DDBJ whole genome shotgun (WGS) entry which is preliminary data.</text>
</comment>
<proteinExistence type="predicted"/>
<feature type="compositionally biased region" description="Basic and acidic residues" evidence="2">
    <location>
        <begin position="13"/>
        <end position="37"/>
    </location>
</feature>
<dbReference type="SMART" id="SM00028">
    <property type="entry name" value="TPR"/>
    <property type="match status" value="4"/>
</dbReference>
<evidence type="ECO:0000256" key="2">
    <source>
        <dbReference type="SAM" id="MobiDB-lite"/>
    </source>
</evidence>
<feature type="region of interest" description="Disordered" evidence="2">
    <location>
        <begin position="149"/>
        <end position="191"/>
    </location>
</feature>
<keyword evidence="3" id="KW-0472">Membrane</keyword>
<evidence type="ECO:0000256" key="3">
    <source>
        <dbReference type="SAM" id="Phobius"/>
    </source>
</evidence>
<organism evidence="4 5">
    <name type="scientific">Thiomicrorhabdus marina</name>
    <dbReference type="NCBI Taxonomy" id="2818442"/>
    <lineage>
        <taxon>Bacteria</taxon>
        <taxon>Pseudomonadati</taxon>
        <taxon>Pseudomonadota</taxon>
        <taxon>Gammaproteobacteria</taxon>
        <taxon>Thiotrichales</taxon>
        <taxon>Piscirickettsiaceae</taxon>
        <taxon>Thiomicrorhabdus</taxon>
    </lineage>
</organism>
<feature type="region of interest" description="Disordered" evidence="2">
    <location>
        <begin position="211"/>
        <end position="234"/>
    </location>
</feature>
<dbReference type="InterPro" id="IPR011990">
    <property type="entry name" value="TPR-like_helical_dom_sf"/>
</dbReference>
<dbReference type="PANTHER" id="PTHR12558:SF13">
    <property type="entry name" value="CELL DIVISION CYCLE PROTEIN 27 HOMOLOG"/>
    <property type="match status" value="1"/>
</dbReference>
<keyword evidence="3" id="KW-0812">Transmembrane</keyword>
<dbReference type="EMBL" id="JAGETV010000008">
    <property type="protein sequence ID" value="MBO1927160.1"/>
    <property type="molecule type" value="Genomic_DNA"/>
</dbReference>
<gene>
    <name evidence="4" type="ORF">J3998_06180</name>
</gene>
<dbReference type="RefSeq" id="WP_208148617.1">
    <property type="nucleotide sequence ID" value="NZ_JAGETV010000008.1"/>
</dbReference>
<dbReference type="Proteomes" id="UP000664835">
    <property type="component" value="Unassembled WGS sequence"/>
</dbReference>
<feature type="region of interest" description="Disordered" evidence="2">
    <location>
        <begin position="13"/>
        <end position="56"/>
    </location>
</feature>
<dbReference type="SUPFAM" id="SSF48452">
    <property type="entry name" value="TPR-like"/>
    <property type="match status" value="1"/>
</dbReference>
<feature type="transmembrane region" description="Helical" evidence="3">
    <location>
        <begin position="264"/>
        <end position="285"/>
    </location>
</feature>
<dbReference type="PANTHER" id="PTHR12558">
    <property type="entry name" value="CELL DIVISION CYCLE 16,23,27"/>
    <property type="match status" value="1"/>
</dbReference>